<dbReference type="PANTHER" id="PTHR24106">
    <property type="entry name" value="NACHT, LRR AND CARD DOMAINS-CONTAINING"/>
    <property type="match status" value="1"/>
</dbReference>
<reference evidence="3" key="1">
    <citation type="submission" date="2020-04" db="EMBL/GenBank/DDBJ databases">
        <authorList>
            <person name="Neveu A P."/>
        </authorList>
    </citation>
    <scope>NUCLEOTIDE SEQUENCE</scope>
    <source>
        <tissue evidence="3">Whole embryo</tissue>
    </source>
</reference>
<protein>
    <submittedName>
        <fullName evidence="3">Uncharacterized protein LOC100175027</fullName>
    </submittedName>
</protein>
<organism evidence="3">
    <name type="scientific">Phallusia mammillata</name>
    <dbReference type="NCBI Taxonomy" id="59560"/>
    <lineage>
        <taxon>Eukaryota</taxon>
        <taxon>Metazoa</taxon>
        <taxon>Chordata</taxon>
        <taxon>Tunicata</taxon>
        <taxon>Ascidiacea</taxon>
        <taxon>Phlebobranchia</taxon>
        <taxon>Ascidiidae</taxon>
        <taxon>Phallusia</taxon>
    </lineage>
</organism>
<dbReference type="Gene3D" id="3.80.10.10">
    <property type="entry name" value="Ribonuclease Inhibitor"/>
    <property type="match status" value="1"/>
</dbReference>
<dbReference type="InterPro" id="IPR001611">
    <property type="entry name" value="Leu-rich_rpt"/>
</dbReference>
<sequence length="404" mass="46858">MAYNGMVRKTVVFTNDDLEKVKLVDVNIQDFVIEVALCPRLFEGDKVIFYFMHQTLQEMFAAVYICMAMPESQFNEIIHQVIHESHWSMVRHFICGFLLGDDHKDGEEKGRTTNQVIDWGLSSMFTRILQRRHTDKRETFHNMFVKFVTTSMSDYQLIDVLTDVQECSDDNKDTIAKIFPVWFNFGRTPITCSTAHALGQILPRLNRPVERLNLYKCNLNLDSLNLICKGIMKLTNKIKFLDLSYNKFEVDEVRTISGCLNKVRRLELVHCNIFRDGVEILCQKMKPMELLNLSDNKFGDDGVIIISGCLHQVRWLELLRCDISATGLEVLCEKIKHLEIPMDILNLSFNEFNNHEVKIISGCLNKVRMLKLFHCKISEDGKQILGKELERLELPLSTIWGLGW</sequence>
<gene>
    <name evidence="3" type="primary">LOC100175027-001</name>
</gene>
<dbReference type="SUPFAM" id="SSF52047">
    <property type="entry name" value="RNI-like"/>
    <property type="match status" value="1"/>
</dbReference>
<dbReference type="EMBL" id="LR786336">
    <property type="protein sequence ID" value="CAB3260232.1"/>
    <property type="molecule type" value="mRNA"/>
</dbReference>
<dbReference type="InterPro" id="IPR032675">
    <property type="entry name" value="LRR_dom_sf"/>
</dbReference>
<name>A0A6F9DGT7_9ASCI</name>
<evidence type="ECO:0000256" key="1">
    <source>
        <dbReference type="ARBA" id="ARBA00022614"/>
    </source>
</evidence>
<evidence type="ECO:0000313" key="3">
    <source>
        <dbReference type="EMBL" id="CAB3260232.1"/>
    </source>
</evidence>
<dbReference type="Pfam" id="PF13516">
    <property type="entry name" value="LRR_6"/>
    <property type="match status" value="1"/>
</dbReference>
<dbReference type="AlphaFoldDB" id="A0A6F9DGT7"/>
<keyword evidence="2" id="KW-0677">Repeat</keyword>
<proteinExistence type="evidence at transcript level"/>
<dbReference type="InterPro" id="IPR051261">
    <property type="entry name" value="NLR"/>
</dbReference>
<accession>A0A6F9DGT7</accession>
<evidence type="ECO:0000256" key="2">
    <source>
        <dbReference type="ARBA" id="ARBA00022737"/>
    </source>
</evidence>
<keyword evidence="1" id="KW-0433">Leucine-rich repeat</keyword>